<keyword evidence="3" id="KW-1185">Reference proteome</keyword>
<protein>
    <submittedName>
        <fullName evidence="2">Uncharacterized protein</fullName>
    </submittedName>
</protein>
<keyword evidence="1" id="KW-0812">Transmembrane</keyword>
<comment type="caution">
    <text evidence="2">The sequence shown here is derived from an EMBL/GenBank/DDBJ whole genome shotgun (WGS) entry which is preliminary data.</text>
</comment>
<evidence type="ECO:0000313" key="2">
    <source>
        <dbReference type="EMBL" id="TEA15075.1"/>
    </source>
</evidence>
<keyword evidence="1" id="KW-1133">Transmembrane helix</keyword>
<keyword evidence="1" id="KW-0472">Membrane</keyword>
<name>A0A4R8TDC7_9PEZI</name>
<evidence type="ECO:0000313" key="3">
    <source>
        <dbReference type="Proteomes" id="UP000295604"/>
    </source>
</evidence>
<dbReference type="EMBL" id="QAPF01000144">
    <property type="protein sequence ID" value="TEA15075.1"/>
    <property type="molecule type" value="Genomic_DNA"/>
</dbReference>
<evidence type="ECO:0000256" key="1">
    <source>
        <dbReference type="SAM" id="Phobius"/>
    </source>
</evidence>
<sequence length="86" mass="10097">MSATRYSKFELYTREYEWAIIDEEEEEELVRRQRLRLRAGTQFFIAGIFVILVPAVCSFVCTLEAKMKRCGKDEGKRLNSWPASLD</sequence>
<accession>A0A4R8TDC7</accession>
<dbReference type="Proteomes" id="UP000295604">
    <property type="component" value="Unassembled WGS sequence"/>
</dbReference>
<gene>
    <name evidence="2" type="ORF">C8034_v002767</name>
</gene>
<proteinExistence type="predicted"/>
<organism evidence="2 3">
    <name type="scientific">Colletotrichum sidae</name>
    <dbReference type="NCBI Taxonomy" id="1347389"/>
    <lineage>
        <taxon>Eukaryota</taxon>
        <taxon>Fungi</taxon>
        <taxon>Dikarya</taxon>
        <taxon>Ascomycota</taxon>
        <taxon>Pezizomycotina</taxon>
        <taxon>Sordariomycetes</taxon>
        <taxon>Hypocreomycetidae</taxon>
        <taxon>Glomerellales</taxon>
        <taxon>Glomerellaceae</taxon>
        <taxon>Colletotrichum</taxon>
        <taxon>Colletotrichum orbiculare species complex</taxon>
    </lineage>
</organism>
<dbReference type="AlphaFoldDB" id="A0A4R8TDC7"/>
<feature type="transmembrane region" description="Helical" evidence="1">
    <location>
        <begin position="43"/>
        <end position="63"/>
    </location>
</feature>
<reference evidence="2 3" key="1">
    <citation type="submission" date="2018-11" db="EMBL/GenBank/DDBJ databases">
        <title>Genome sequence and assembly of Colletotrichum sidae.</title>
        <authorList>
            <person name="Gan P."/>
            <person name="Shirasu K."/>
        </authorList>
    </citation>
    <scope>NUCLEOTIDE SEQUENCE [LARGE SCALE GENOMIC DNA]</scope>
    <source>
        <strain evidence="2 3">CBS 518.97</strain>
    </source>
</reference>